<dbReference type="InterPro" id="IPR029063">
    <property type="entry name" value="SAM-dependent_MTases_sf"/>
</dbReference>
<organism evidence="2 3">
    <name type="scientific">Nocardioides koreensis</name>
    <dbReference type="NCBI Taxonomy" id="433651"/>
    <lineage>
        <taxon>Bacteria</taxon>
        <taxon>Bacillati</taxon>
        <taxon>Actinomycetota</taxon>
        <taxon>Actinomycetes</taxon>
        <taxon>Propionibacteriales</taxon>
        <taxon>Nocardioidaceae</taxon>
        <taxon>Nocardioides</taxon>
    </lineage>
</organism>
<keyword evidence="2" id="KW-0808">Transferase</keyword>
<evidence type="ECO:0000313" key="2">
    <source>
        <dbReference type="EMBL" id="GAA2154703.1"/>
    </source>
</evidence>
<dbReference type="Proteomes" id="UP001501771">
    <property type="component" value="Unassembled WGS sequence"/>
</dbReference>
<keyword evidence="2" id="KW-0489">Methyltransferase</keyword>
<dbReference type="PANTHER" id="PTHR43464:SF92">
    <property type="entry name" value="SLR1071 PROTEIN"/>
    <property type="match status" value="1"/>
</dbReference>
<proteinExistence type="predicted"/>
<dbReference type="CDD" id="cd02440">
    <property type="entry name" value="AdoMet_MTases"/>
    <property type="match status" value="1"/>
</dbReference>
<name>A0ABP5LVA4_9ACTN</name>
<evidence type="ECO:0000259" key="1">
    <source>
        <dbReference type="Pfam" id="PF08241"/>
    </source>
</evidence>
<dbReference type="EMBL" id="BAAAQR010000015">
    <property type="protein sequence ID" value="GAA2154703.1"/>
    <property type="molecule type" value="Genomic_DNA"/>
</dbReference>
<reference evidence="3" key="1">
    <citation type="journal article" date="2019" name="Int. J. Syst. Evol. Microbiol.">
        <title>The Global Catalogue of Microorganisms (GCM) 10K type strain sequencing project: providing services to taxonomists for standard genome sequencing and annotation.</title>
        <authorList>
            <consortium name="The Broad Institute Genomics Platform"/>
            <consortium name="The Broad Institute Genome Sequencing Center for Infectious Disease"/>
            <person name="Wu L."/>
            <person name="Ma J."/>
        </authorList>
    </citation>
    <scope>NUCLEOTIDE SEQUENCE [LARGE SCALE GENOMIC DNA]</scope>
    <source>
        <strain evidence="3">JCM 16022</strain>
    </source>
</reference>
<comment type="caution">
    <text evidence="2">The sequence shown here is derived from an EMBL/GenBank/DDBJ whole genome shotgun (WGS) entry which is preliminary data.</text>
</comment>
<dbReference type="Pfam" id="PF08241">
    <property type="entry name" value="Methyltransf_11"/>
    <property type="match status" value="1"/>
</dbReference>
<gene>
    <name evidence="2" type="ORF">GCM10009844_40870</name>
</gene>
<dbReference type="Gene3D" id="3.40.50.150">
    <property type="entry name" value="Vaccinia Virus protein VP39"/>
    <property type="match status" value="1"/>
</dbReference>
<dbReference type="GO" id="GO:0008168">
    <property type="term" value="F:methyltransferase activity"/>
    <property type="evidence" value="ECO:0007669"/>
    <property type="project" value="UniProtKB-KW"/>
</dbReference>
<evidence type="ECO:0000313" key="3">
    <source>
        <dbReference type="Proteomes" id="UP001501771"/>
    </source>
</evidence>
<protein>
    <submittedName>
        <fullName evidence="2">Class I SAM-dependent methyltransferase</fullName>
    </submittedName>
</protein>
<accession>A0ABP5LVA4</accession>
<feature type="domain" description="Methyltransferase type 11" evidence="1">
    <location>
        <begin position="43"/>
        <end position="122"/>
    </location>
</feature>
<sequence>MAGYGALSDVYDWVIPDGMLTPADSVAAFGDLVKSLPPGARVLDCACGTGQLAVGLAGLGLDVVATDASAGMVRRTDHLDAATFDMVFCVGNSLHHADGTSGRLAALAAMAQLLGRGGRLVLTSRTWELIRANGSRLDVRDRLVRRRGRDAFVVYNWQIEERWEQEHHLDIAVAQVGADGVVTTCSERLSCWPFRHEQLVSQLQRVGLRVETTTFDPVAEGYMVVAVKEDAQGGCSA</sequence>
<dbReference type="InterPro" id="IPR013216">
    <property type="entry name" value="Methyltransf_11"/>
</dbReference>
<keyword evidence="3" id="KW-1185">Reference proteome</keyword>
<dbReference type="PANTHER" id="PTHR43464">
    <property type="entry name" value="METHYLTRANSFERASE"/>
    <property type="match status" value="1"/>
</dbReference>
<dbReference type="GO" id="GO:0032259">
    <property type="term" value="P:methylation"/>
    <property type="evidence" value="ECO:0007669"/>
    <property type="project" value="UniProtKB-KW"/>
</dbReference>
<dbReference type="SUPFAM" id="SSF53335">
    <property type="entry name" value="S-adenosyl-L-methionine-dependent methyltransferases"/>
    <property type="match status" value="1"/>
</dbReference>